<reference evidence="3" key="1">
    <citation type="journal article" date="2019" name="Int. J. Syst. Evol. Microbiol.">
        <title>The Global Catalogue of Microorganisms (GCM) 10K type strain sequencing project: providing services to taxonomists for standard genome sequencing and annotation.</title>
        <authorList>
            <consortium name="The Broad Institute Genomics Platform"/>
            <consortium name="The Broad Institute Genome Sequencing Center for Infectious Disease"/>
            <person name="Wu L."/>
            <person name="Ma J."/>
        </authorList>
    </citation>
    <scope>NUCLEOTIDE SEQUENCE [LARGE SCALE GENOMIC DNA]</scope>
    <source>
        <strain evidence="3">JCM 17809</strain>
    </source>
</reference>
<dbReference type="InterPro" id="IPR013564">
    <property type="entry name" value="MurT_C"/>
</dbReference>
<dbReference type="Pfam" id="PF08353">
    <property type="entry name" value="MurT_C"/>
    <property type="match status" value="1"/>
</dbReference>
<keyword evidence="3" id="KW-1185">Reference proteome</keyword>
<dbReference type="Proteomes" id="UP001500945">
    <property type="component" value="Unassembled WGS sequence"/>
</dbReference>
<accession>A0ABP8JY61</accession>
<organism evidence="2 3">
    <name type="scientific">Fodinibacter luteus</name>
    <dbReference type="NCBI Taxonomy" id="552064"/>
    <lineage>
        <taxon>Bacteria</taxon>
        <taxon>Bacillati</taxon>
        <taxon>Actinomycetota</taxon>
        <taxon>Actinomycetes</taxon>
        <taxon>Micrococcales</taxon>
        <taxon>Intrasporangiaceae</taxon>
        <taxon>Fodinibacter (ex Wang et al. 2009)</taxon>
    </lineage>
</organism>
<keyword evidence="2" id="KW-0436">Ligase</keyword>
<dbReference type="PANTHER" id="PTHR23135:SF7">
    <property type="entry name" value="LIPID II ISOGLUTAMINYL SYNTHASE (GLUTAMINE-HYDROLYZING) SUBUNIT MURT"/>
    <property type="match status" value="1"/>
</dbReference>
<dbReference type="PANTHER" id="PTHR23135">
    <property type="entry name" value="MUR LIGASE FAMILY MEMBER"/>
    <property type="match status" value="1"/>
</dbReference>
<name>A0ABP8JY61_9MICO</name>
<dbReference type="EMBL" id="BAABGM010000001">
    <property type="protein sequence ID" value="GAA4397834.1"/>
    <property type="molecule type" value="Genomic_DNA"/>
</dbReference>
<feature type="domain" description="Lipid II isoglutaminyl synthase (glutamine-hydrolyzing) subunit MurT C-terminal" evidence="1">
    <location>
        <begin position="307"/>
        <end position="404"/>
    </location>
</feature>
<dbReference type="Gene3D" id="3.40.1190.10">
    <property type="entry name" value="Mur-like, catalytic domain"/>
    <property type="match status" value="1"/>
</dbReference>
<dbReference type="SUPFAM" id="SSF53623">
    <property type="entry name" value="MurD-like peptide ligases, catalytic domain"/>
    <property type="match status" value="1"/>
</dbReference>
<evidence type="ECO:0000259" key="1">
    <source>
        <dbReference type="Pfam" id="PF08353"/>
    </source>
</evidence>
<evidence type="ECO:0000313" key="2">
    <source>
        <dbReference type="EMBL" id="GAA4397834.1"/>
    </source>
</evidence>
<comment type="caution">
    <text evidence="2">The sequence shown here is derived from an EMBL/GenBank/DDBJ whole genome shotgun (WGS) entry which is preliminary data.</text>
</comment>
<proteinExistence type="predicted"/>
<dbReference type="InterPro" id="IPR036565">
    <property type="entry name" value="Mur-like_cat_sf"/>
</dbReference>
<evidence type="ECO:0000313" key="3">
    <source>
        <dbReference type="Proteomes" id="UP001500945"/>
    </source>
</evidence>
<protein>
    <submittedName>
        <fullName evidence="2">MurT ligase domain-containing protein</fullName>
    </submittedName>
</protein>
<sequence length="413" mass="43747">MATRRTRTEVAAVAARVTARVSRLADFGDGTAVGGRVAMKVQPRAISDLAQGIPVTLVSATNGKSTAATMLTAALSSRGPVAFNAGGSNMREGAAMALAQTRRATCAVLEVDEMVLGPVARETSAGWVVLMNASREYTRGVSLQRTLAHWAETLADPGLGFTVVANADDPVIAELAMTVHPADRVVWVGGGMEWRHDAALCRRCESPVAWPDERRPDWACTGCGLARPQPDWFVEDGILHGPDGARAPLVMHLPGRWLTSNAAFAVATAVTMGVPVASAARAVATVSDVDGRYRAVDVEGRGVRLFLVKNPASWLEAVSLGGDAKVPIVLAMESFSFRDMTPGWDVDLSVLSGTRVVATGQRRLDVAVLLETAGIPHTVIDDPVEAILSMPSGPVHVIANYTAFKDLRRRLTT</sequence>
<dbReference type="RefSeq" id="WP_345201555.1">
    <property type="nucleotide sequence ID" value="NZ_BAABGM010000001.1"/>
</dbReference>
<gene>
    <name evidence="2" type="ORF">GCM10023168_03220</name>
</gene>
<dbReference type="GO" id="GO:0016874">
    <property type="term" value="F:ligase activity"/>
    <property type="evidence" value="ECO:0007669"/>
    <property type="project" value="UniProtKB-KW"/>
</dbReference>